<dbReference type="RefSeq" id="WP_110667523.1">
    <property type="nucleotide sequence ID" value="NZ_PYBW01000028.1"/>
</dbReference>
<dbReference type="AlphaFoldDB" id="A0A2V4PHJ6"/>
<comment type="caution">
    <text evidence="1">The sequence shown here is derived from an EMBL/GenBank/DDBJ whole genome shotgun (WGS) entry which is preliminary data.</text>
</comment>
<keyword evidence="2" id="KW-1185">Reference proteome</keyword>
<name>A0A2V4PHJ6_9ACTN</name>
<protein>
    <submittedName>
        <fullName evidence="1">Uncharacterized protein</fullName>
    </submittedName>
</protein>
<organism evidence="1 2">
    <name type="scientific">Streptomyces tateyamensis</name>
    <dbReference type="NCBI Taxonomy" id="565073"/>
    <lineage>
        <taxon>Bacteria</taxon>
        <taxon>Bacillati</taxon>
        <taxon>Actinomycetota</taxon>
        <taxon>Actinomycetes</taxon>
        <taxon>Kitasatosporales</taxon>
        <taxon>Streptomycetaceae</taxon>
        <taxon>Streptomyces</taxon>
    </lineage>
</organism>
<dbReference type="EMBL" id="PYBW01000028">
    <property type="protein sequence ID" value="PYC83440.1"/>
    <property type="molecule type" value="Genomic_DNA"/>
</dbReference>
<dbReference type="Proteomes" id="UP000248039">
    <property type="component" value="Unassembled WGS sequence"/>
</dbReference>
<evidence type="ECO:0000313" key="1">
    <source>
        <dbReference type="EMBL" id="PYC83440.1"/>
    </source>
</evidence>
<reference evidence="1 2" key="1">
    <citation type="submission" date="2018-03" db="EMBL/GenBank/DDBJ databases">
        <title>Bioinformatic expansion and discovery of thiopeptide antibiotics.</title>
        <authorList>
            <person name="Schwalen C.J."/>
            <person name="Hudson G.A."/>
            <person name="Mitchell D.A."/>
        </authorList>
    </citation>
    <scope>NUCLEOTIDE SEQUENCE [LARGE SCALE GENOMIC DNA]</scope>
    <source>
        <strain evidence="1 2">ATCC 21389</strain>
    </source>
</reference>
<accession>A0A2V4PHJ6</accession>
<gene>
    <name evidence="1" type="ORF">C7C46_08895</name>
</gene>
<proteinExistence type="predicted"/>
<evidence type="ECO:0000313" key="2">
    <source>
        <dbReference type="Proteomes" id="UP000248039"/>
    </source>
</evidence>
<sequence length="84" mass="8999">MKHSLSISSDGARHTVHIDGTNWSGALRSVSLDLAPNSLPRVVIEPFITEVRHINVEHAEVVMSPTAARLLASLGWTPPAGHSV</sequence>